<sequence>MCITYCSKL</sequence>
<dbReference type="EMBL" id="LC150780">
    <property type="protein sequence ID" value="BBA20521.1"/>
    <property type="molecule type" value="Genomic_DNA"/>
</dbReference>
<gene>
    <name evidence="1" type="primary">ORF21</name>
</gene>
<protein>
    <submittedName>
        <fullName evidence="1">Uncharacterized protein</fullName>
    </submittedName>
</protein>
<organismHost>
    <name type="scientific">Bombyx mori</name>
    <name type="common">Silk moth</name>
    <dbReference type="NCBI Taxonomy" id="7091"/>
</organismHost>
<organism evidence="1">
    <name type="scientific">Bombyx mori nuclear polyhedrosis virus</name>
    <name type="common">BmNPV</name>
    <dbReference type="NCBI Taxonomy" id="271108"/>
    <lineage>
        <taxon>Viruses</taxon>
        <taxon>Viruses incertae sedis</taxon>
        <taxon>Naldaviricetes</taxon>
        <taxon>Lefavirales</taxon>
        <taxon>Baculoviridae</taxon>
        <taxon>Alphabaculovirus</taxon>
        <taxon>Alphabaculovirus bomori</taxon>
    </lineage>
</organism>
<reference evidence="1" key="1">
    <citation type="submission" date="2016-05" db="EMBL/GenBank/DDBJ databases">
        <title>Characterization of a BmNPV isolated in Hokkaido, Japan.</title>
        <authorList>
            <person name="Bando H."/>
        </authorList>
    </citation>
    <scope>NUCLEOTIDE SEQUENCE</scope>
    <source>
        <strain evidence="1">H4</strain>
    </source>
</reference>
<accession>A0A224ATB6</accession>
<name>A0A224ATB6_NPVBM</name>
<evidence type="ECO:0000313" key="1">
    <source>
        <dbReference type="EMBL" id="BBA20521.1"/>
    </source>
</evidence>
<proteinExistence type="predicted"/>